<protein>
    <submittedName>
        <fullName evidence="8">Carboxy terminal-processing peptidase</fullName>
        <ecNumber evidence="8">3.4.21.102</ecNumber>
    </submittedName>
</protein>
<dbReference type="Pfam" id="PF11818">
    <property type="entry name" value="DUF3340"/>
    <property type="match status" value="1"/>
</dbReference>
<dbReference type="Pfam" id="PF17804">
    <property type="entry name" value="TSP_NTD"/>
    <property type="match status" value="1"/>
</dbReference>
<proteinExistence type="inferred from homology"/>
<dbReference type="InterPro" id="IPR036034">
    <property type="entry name" value="PDZ_sf"/>
</dbReference>
<evidence type="ECO:0000256" key="4">
    <source>
        <dbReference type="ARBA" id="ARBA00022825"/>
    </source>
</evidence>
<evidence type="ECO:0000313" key="9">
    <source>
        <dbReference type="Proteomes" id="UP001597511"/>
    </source>
</evidence>
<dbReference type="EMBL" id="JBHUOZ010000003">
    <property type="protein sequence ID" value="MFD2921182.1"/>
    <property type="molecule type" value="Genomic_DNA"/>
</dbReference>
<keyword evidence="6" id="KW-0175">Coiled coil</keyword>
<name>A0ABW6AB56_9BACT</name>
<sequence>MKRLPIVILLVVAGFFLAFKTINAGGAKTPPGKYEEILRMVGEMLKQGHFSPKNIDDSLSLKIFDGYVKMLDPDKTFFLQRDLDSLKKIYGTKLDDEINGAPVVFFKEAGKVFKSRVAESSAIAVSFLKKPFNYKVDEEVELDSKNYDFTNTAADRNERWRKKVKLMALEQYSDLLTVRDRNKGTDSFVVKADSTLEREARQKANKTLDRIFERYSHKFTDDDLFSLYVNSITALMDTHTEFMPPEDKRYFDEEMSGTFYGIGALLQYDEGSIKIASVVAGGPAAKSGQIEAGDYIVKVTEAGSHETVELVGYLVSDAVKVIRGKEGSSVTLTIKKTDGRLKDVTIKREKIDNDIETFARSVVVNEGGLKIGYIYLPSFYANFDDANGRRCYLDVARELQKLKEQNIDGVVMDLRNNGGGSLYDVVQMAGLFIGEGPVVQVKDRINKPNVLSDKDKSVLYTGPLAVMVNEFSASASEIFAAAIQDYGRGVVIGSTSTYGKGTVQRNIGIDKNGFSNTNAELGTIKLTLQKFYRINGGSTQLNGVNSDIVLPDQYEFLKVREKDAENALEWDEIAKSPYKTWDAGYNLNDVKNLSNARLQNDTVFSKIHDYAKWLYENNNKTVSLKLDTYKKTQKEISDVVAKTRNLLKLKEELNVASLDNEKDKYTEDKAKLERYNQWLTALRQDIYLNQAVKVINDVVNLQNIAKGKGQAKSEEAPKKAF</sequence>
<dbReference type="SUPFAM" id="SSF52096">
    <property type="entry name" value="ClpP/crotonase"/>
    <property type="match status" value="1"/>
</dbReference>
<evidence type="ECO:0000313" key="8">
    <source>
        <dbReference type="EMBL" id="MFD2921182.1"/>
    </source>
</evidence>
<dbReference type="Gene3D" id="2.30.42.10">
    <property type="match status" value="1"/>
</dbReference>
<dbReference type="SUPFAM" id="SSF50156">
    <property type="entry name" value="PDZ domain-like"/>
    <property type="match status" value="1"/>
</dbReference>
<feature type="coiled-coil region" evidence="6">
    <location>
        <begin position="648"/>
        <end position="675"/>
    </location>
</feature>
<evidence type="ECO:0000256" key="1">
    <source>
        <dbReference type="ARBA" id="ARBA00009179"/>
    </source>
</evidence>
<dbReference type="NCBIfam" id="TIGR00225">
    <property type="entry name" value="prc"/>
    <property type="match status" value="1"/>
</dbReference>
<dbReference type="SMART" id="SM00228">
    <property type="entry name" value="PDZ"/>
    <property type="match status" value="1"/>
</dbReference>
<evidence type="ECO:0000256" key="6">
    <source>
        <dbReference type="SAM" id="Coils"/>
    </source>
</evidence>
<evidence type="ECO:0000256" key="3">
    <source>
        <dbReference type="ARBA" id="ARBA00022801"/>
    </source>
</evidence>
<dbReference type="Proteomes" id="UP001597511">
    <property type="component" value="Unassembled WGS sequence"/>
</dbReference>
<dbReference type="EC" id="3.4.21.102" evidence="8"/>
<dbReference type="InterPro" id="IPR004447">
    <property type="entry name" value="Peptidase_S41A"/>
</dbReference>
<comment type="caution">
    <text evidence="8">The sequence shown here is derived from an EMBL/GenBank/DDBJ whole genome shotgun (WGS) entry which is preliminary data.</text>
</comment>
<dbReference type="PANTHER" id="PTHR32060:SF22">
    <property type="entry name" value="CARBOXYL-TERMINAL-PROCESSING PEPTIDASE 3, CHLOROPLASTIC"/>
    <property type="match status" value="1"/>
</dbReference>
<dbReference type="Pfam" id="PF03572">
    <property type="entry name" value="Peptidase_S41"/>
    <property type="match status" value="1"/>
</dbReference>
<keyword evidence="4 5" id="KW-0720">Serine protease</keyword>
<dbReference type="InterPro" id="IPR040573">
    <property type="entry name" value="TSP_N"/>
</dbReference>
<evidence type="ECO:0000256" key="2">
    <source>
        <dbReference type="ARBA" id="ARBA00022670"/>
    </source>
</evidence>
<dbReference type="CDD" id="cd07560">
    <property type="entry name" value="Peptidase_S41_CPP"/>
    <property type="match status" value="1"/>
</dbReference>
<evidence type="ECO:0000259" key="7">
    <source>
        <dbReference type="PROSITE" id="PS50106"/>
    </source>
</evidence>
<organism evidence="8 9">
    <name type="scientific">Terrimonas rubra</name>
    <dbReference type="NCBI Taxonomy" id="1035890"/>
    <lineage>
        <taxon>Bacteria</taxon>
        <taxon>Pseudomonadati</taxon>
        <taxon>Bacteroidota</taxon>
        <taxon>Chitinophagia</taxon>
        <taxon>Chitinophagales</taxon>
        <taxon>Chitinophagaceae</taxon>
        <taxon>Terrimonas</taxon>
    </lineage>
</organism>
<dbReference type="InterPro" id="IPR001478">
    <property type="entry name" value="PDZ"/>
</dbReference>
<comment type="similarity">
    <text evidence="1 5">Belongs to the peptidase S41A family.</text>
</comment>
<dbReference type="CDD" id="cd06782">
    <property type="entry name" value="cpPDZ_CPP-like"/>
    <property type="match status" value="1"/>
</dbReference>
<dbReference type="Pfam" id="PF00595">
    <property type="entry name" value="PDZ"/>
    <property type="match status" value="1"/>
</dbReference>
<dbReference type="InterPro" id="IPR029045">
    <property type="entry name" value="ClpP/crotonase-like_dom_sf"/>
</dbReference>
<dbReference type="Gene3D" id="3.30.750.44">
    <property type="match status" value="1"/>
</dbReference>
<dbReference type="InterPro" id="IPR020992">
    <property type="entry name" value="Tail_Prtase_C"/>
</dbReference>
<dbReference type="Gene3D" id="3.90.226.10">
    <property type="entry name" value="2-enoyl-CoA Hydratase, Chain A, domain 1"/>
    <property type="match status" value="1"/>
</dbReference>
<feature type="domain" description="PDZ" evidence="7">
    <location>
        <begin position="248"/>
        <end position="323"/>
    </location>
</feature>
<dbReference type="SMART" id="SM00245">
    <property type="entry name" value="TSPc"/>
    <property type="match status" value="1"/>
</dbReference>
<accession>A0ABW6AB56</accession>
<keyword evidence="3 5" id="KW-0378">Hydrolase</keyword>
<evidence type="ECO:0000256" key="5">
    <source>
        <dbReference type="RuleBase" id="RU004404"/>
    </source>
</evidence>
<dbReference type="PANTHER" id="PTHR32060">
    <property type="entry name" value="TAIL-SPECIFIC PROTEASE"/>
    <property type="match status" value="1"/>
</dbReference>
<dbReference type="PROSITE" id="PS50106">
    <property type="entry name" value="PDZ"/>
    <property type="match status" value="1"/>
</dbReference>
<gene>
    <name evidence="8" type="ORF">ACFS6H_15765</name>
</gene>
<keyword evidence="9" id="KW-1185">Reference proteome</keyword>
<dbReference type="RefSeq" id="WP_386100991.1">
    <property type="nucleotide sequence ID" value="NZ_JBHUOZ010000003.1"/>
</dbReference>
<dbReference type="GO" id="GO:0004252">
    <property type="term" value="F:serine-type endopeptidase activity"/>
    <property type="evidence" value="ECO:0007669"/>
    <property type="project" value="UniProtKB-EC"/>
</dbReference>
<keyword evidence="2 5" id="KW-0645">Protease</keyword>
<reference evidence="9" key="1">
    <citation type="journal article" date="2019" name="Int. J. Syst. Evol. Microbiol.">
        <title>The Global Catalogue of Microorganisms (GCM) 10K type strain sequencing project: providing services to taxonomists for standard genome sequencing and annotation.</title>
        <authorList>
            <consortium name="The Broad Institute Genomics Platform"/>
            <consortium name="The Broad Institute Genome Sequencing Center for Infectious Disease"/>
            <person name="Wu L."/>
            <person name="Ma J."/>
        </authorList>
    </citation>
    <scope>NUCLEOTIDE SEQUENCE [LARGE SCALE GENOMIC DNA]</scope>
    <source>
        <strain evidence="9">KCTC 23299</strain>
    </source>
</reference>
<dbReference type="InterPro" id="IPR005151">
    <property type="entry name" value="Tail-specific_protease"/>
</dbReference>